<proteinExistence type="predicted"/>
<protein>
    <submittedName>
        <fullName evidence="2">Uncharacterized protein</fullName>
    </submittedName>
</protein>
<reference evidence="2 3" key="1">
    <citation type="journal article" date="2024" name="BMC Genomics">
        <title>De novo assembly and annotation of Popillia japonica's genome with initial clues to its potential as an invasive pest.</title>
        <authorList>
            <person name="Cucini C."/>
            <person name="Boschi S."/>
            <person name="Funari R."/>
            <person name="Cardaioli E."/>
            <person name="Iannotti N."/>
            <person name="Marturano G."/>
            <person name="Paoli F."/>
            <person name="Bruttini M."/>
            <person name="Carapelli A."/>
            <person name="Frati F."/>
            <person name="Nardi F."/>
        </authorList>
    </citation>
    <scope>NUCLEOTIDE SEQUENCE [LARGE SCALE GENOMIC DNA]</scope>
    <source>
        <strain evidence="2">DMR45628</strain>
    </source>
</reference>
<sequence>MGDVFTKFRGGPPTSILTWRRGYRDQQGGSPRTRPFHCTSGGPPTSILTWRRGYRDQQGGSPRTRPFHCTSVGLTSAITPNAGNSGA</sequence>
<evidence type="ECO:0000256" key="1">
    <source>
        <dbReference type="SAM" id="MobiDB-lite"/>
    </source>
</evidence>
<dbReference type="AlphaFoldDB" id="A0AAW1KHL3"/>
<dbReference type="EMBL" id="JASPKY010000222">
    <property type="protein sequence ID" value="KAK9719204.1"/>
    <property type="molecule type" value="Genomic_DNA"/>
</dbReference>
<evidence type="ECO:0000313" key="2">
    <source>
        <dbReference type="EMBL" id="KAK9719204.1"/>
    </source>
</evidence>
<accession>A0AAW1KHL3</accession>
<keyword evidence="3" id="KW-1185">Reference proteome</keyword>
<comment type="caution">
    <text evidence="2">The sequence shown here is derived from an EMBL/GenBank/DDBJ whole genome shotgun (WGS) entry which is preliminary data.</text>
</comment>
<feature type="region of interest" description="Disordered" evidence="1">
    <location>
        <begin position="24"/>
        <end position="49"/>
    </location>
</feature>
<gene>
    <name evidence="2" type="ORF">QE152_g22843</name>
</gene>
<organism evidence="2 3">
    <name type="scientific">Popillia japonica</name>
    <name type="common">Japanese beetle</name>
    <dbReference type="NCBI Taxonomy" id="7064"/>
    <lineage>
        <taxon>Eukaryota</taxon>
        <taxon>Metazoa</taxon>
        <taxon>Ecdysozoa</taxon>
        <taxon>Arthropoda</taxon>
        <taxon>Hexapoda</taxon>
        <taxon>Insecta</taxon>
        <taxon>Pterygota</taxon>
        <taxon>Neoptera</taxon>
        <taxon>Endopterygota</taxon>
        <taxon>Coleoptera</taxon>
        <taxon>Polyphaga</taxon>
        <taxon>Scarabaeiformia</taxon>
        <taxon>Scarabaeidae</taxon>
        <taxon>Rutelinae</taxon>
        <taxon>Popillia</taxon>
    </lineage>
</organism>
<dbReference type="Proteomes" id="UP001458880">
    <property type="component" value="Unassembled WGS sequence"/>
</dbReference>
<evidence type="ECO:0000313" key="3">
    <source>
        <dbReference type="Proteomes" id="UP001458880"/>
    </source>
</evidence>
<name>A0AAW1KHL3_POPJA</name>